<evidence type="ECO:0000313" key="2">
    <source>
        <dbReference type="EMBL" id="CAD7652250.1"/>
    </source>
</evidence>
<evidence type="ECO:0000256" key="1">
    <source>
        <dbReference type="SAM" id="MobiDB-lite"/>
    </source>
</evidence>
<reference evidence="2" key="1">
    <citation type="submission" date="2020-11" db="EMBL/GenBank/DDBJ databases">
        <authorList>
            <person name="Tran Van P."/>
        </authorList>
    </citation>
    <scope>NUCLEOTIDE SEQUENCE</scope>
</reference>
<feature type="compositionally biased region" description="Polar residues" evidence="1">
    <location>
        <begin position="48"/>
        <end position="63"/>
    </location>
</feature>
<protein>
    <submittedName>
        <fullName evidence="2">Uncharacterized protein</fullName>
    </submittedName>
</protein>
<keyword evidence="3" id="KW-1185">Reference proteome</keyword>
<accession>A0A7R9QNS1</accession>
<gene>
    <name evidence="2" type="ORF">ONB1V03_LOCUS8914</name>
</gene>
<name>A0A7R9QNS1_9ACAR</name>
<proteinExistence type="predicted"/>
<dbReference type="AlphaFoldDB" id="A0A7R9QNS1"/>
<dbReference type="EMBL" id="OC920154">
    <property type="protein sequence ID" value="CAD7652250.1"/>
    <property type="molecule type" value="Genomic_DNA"/>
</dbReference>
<dbReference type="Proteomes" id="UP000728032">
    <property type="component" value="Unassembled WGS sequence"/>
</dbReference>
<feature type="region of interest" description="Disordered" evidence="1">
    <location>
        <begin position="46"/>
        <end position="68"/>
    </location>
</feature>
<sequence length="147" mass="17577">MGMRKEWILNAKEREERQQKVEKNRTKLREREVKKSLQLYHKWEPSPEISSMSTNSGPNTCDTTNRDDIHDSTYQLTVELEFNNIPRDNTGKNSMIISLDLMEQMRPAMSSLMGHYIRKFDIEFNRDRNILDLLWTIILFNADRRLE</sequence>
<feature type="region of interest" description="Disordered" evidence="1">
    <location>
        <begin position="1"/>
        <end position="26"/>
    </location>
</feature>
<evidence type="ECO:0000313" key="3">
    <source>
        <dbReference type="Proteomes" id="UP000728032"/>
    </source>
</evidence>
<organism evidence="2">
    <name type="scientific">Oppiella nova</name>
    <dbReference type="NCBI Taxonomy" id="334625"/>
    <lineage>
        <taxon>Eukaryota</taxon>
        <taxon>Metazoa</taxon>
        <taxon>Ecdysozoa</taxon>
        <taxon>Arthropoda</taxon>
        <taxon>Chelicerata</taxon>
        <taxon>Arachnida</taxon>
        <taxon>Acari</taxon>
        <taxon>Acariformes</taxon>
        <taxon>Sarcoptiformes</taxon>
        <taxon>Oribatida</taxon>
        <taxon>Brachypylina</taxon>
        <taxon>Oppioidea</taxon>
        <taxon>Oppiidae</taxon>
        <taxon>Oppiella</taxon>
    </lineage>
</organism>
<dbReference type="EMBL" id="CAJPVJ010005329">
    <property type="protein sequence ID" value="CAG2169437.1"/>
    <property type="molecule type" value="Genomic_DNA"/>
</dbReference>